<organism evidence="1 2">
    <name type="scientific">Paraburkholderia phytofirmans</name>
    <dbReference type="NCBI Taxonomy" id="261302"/>
    <lineage>
        <taxon>Bacteria</taxon>
        <taxon>Pseudomonadati</taxon>
        <taxon>Pseudomonadota</taxon>
        <taxon>Betaproteobacteria</taxon>
        <taxon>Burkholderiales</taxon>
        <taxon>Burkholderiaceae</taxon>
        <taxon>Paraburkholderia</taxon>
    </lineage>
</organism>
<keyword evidence="2" id="KW-1185">Reference proteome</keyword>
<dbReference type="EMBL" id="JAQQDR010000003">
    <property type="protein sequence ID" value="MFM0238328.1"/>
    <property type="molecule type" value="Genomic_DNA"/>
</dbReference>
<dbReference type="RefSeq" id="WP_238535593.1">
    <property type="nucleotide sequence ID" value="NZ_JAQQCK010000003.1"/>
</dbReference>
<protein>
    <submittedName>
        <fullName evidence="1">Uncharacterized protein</fullName>
    </submittedName>
</protein>
<accession>A0ABW9BFI0</accession>
<dbReference type="SUPFAM" id="SSF51735">
    <property type="entry name" value="NAD(P)-binding Rossmann-fold domains"/>
    <property type="match status" value="1"/>
</dbReference>
<evidence type="ECO:0000313" key="2">
    <source>
        <dbReference type="Proteomes" id="UP001629274"/>
    </source>
</evidence>
<sequence>MKIIVIGGGGLAGSQVMTVLRRDGHEVAAAPSQGESMPSTAMLIKQPLVLPD</sequence>
<comment type="caution">
    <text evidence="1">The sequence shown here is derived from an EMBL/GenBank/DDBJ whole genome shotgun (WGS) entry which is preliminary data.</text>
</comment>
<evidence type="ECO:0000313" key="1">
    <source>
        <dbReference type="EMBL" id="MFM0238328.1"/>
    </source>
</evidence>
<dbReference type="InterPro" id="IPR036291">
    <property type="entry name" value="NAD(P)-bd_dom_sf"/>
</dbReference>
<dbReference type="Proteomes" id="UP001629274">
    <property type="component" value="Unassembled WGS sequence"/>
</dbReference>
<gene>
    <name evidence="1" type="ORF">PQR03_09335</name>
</gene>
<reference evidence="1 2" key="1">
    <citation type="journal article" date="2024" name="Chem. Sci.">
        <title>Discovery of megapolipeptins by genome mining of a Burkholderiales bacteria collection.</title>
        <authorList>
            <person name="Paulo B.S."/>
            <person name="Recchia M.J.J."/>
            <person name="Lee S."/>
            <person name="Fergusson C.H."/>
            <person name="Romanowski S.B."/>
            <person name="Hernandez A."/>
            <person name="Krull N."/>
            <person name="Liu D.Y."/>
            <person name="Cavanagh H."/>
            <person name="Bos A."/>
            <person name="Gray C.A."/>
            <person name="Murphy B.T."/>
            <person name="Linington R.G."/>
            <person name="Eustaquio A.S."/>
        </authorList>
    </citation>
    <scope>NUCLEOTIDE SEQUENCE [LARGE SCALE GENOMIC DNA]</scope>
    <source>
        <strain evidence="1 2">RL17-351-BIE-A</strain>
    </source>
</reference>
<proteinExistence type="predicted"/>
<name>A0ABW9BFI0_9BURK</name>